<feature type="region of interest" description="Disordered" evidence="1">
    <location>
        <begin position="122"/>
        <end position="149"/>
    </location>
</feature>
<protein>
    <submittedName>
        <fullName evidence="2">Uncharacterized protein</fullName>
    </submittedName>
</protein>
<organism evidence="2 3">
    <name type="scientific">Riccia sorocarpa</name>
    <dbReference type="NCBI Taxonomy" id="122646"/>
    <lineage>
        <taxon>Eukaryota</taxon>
        <taxon>Viridiplantae</taxon>
        <taxon>Streptophyta</taxon>
        <taxon>Embryophyta</taxon>
        <taxon>Marchantiophyta</taxon>
        <taxon>Marchantiopsida</taxon>
        <taxon>Marchantiidae</taxon>
        <taxon>Marchantiales</taxon>
        <taxon>Ricciaceae</taxon>
        <taxon>Riccia</taxon>
    </lineage>
</organism>
<gene>
    <name evidence="2" type="ORF">R1sor_020098</name>
</gene>
<dbReference type="Proteomes" id="UP001633002">
    <property type="component" value="Unassembled WGS sequence"/>
</dbReference>
<feature type="compositionally biased region" description="Basic and acidic residues" evidence="1">
    <location>
        <begin position="56"/>
        <end position="70"/>
    </location>
</feature>
<evidence type="ECO:0000313" key="3">
    <source>
        <dbReference type="Proteomes" id="UP001633002"/>
    </source>
</evidence>
<evidence type="ECO:0000313" key="2">
    <source>
        <dbReference type="EMBL" id="KAL3702076.1"/>
    </source>
</evidence>
<dbReference type="EMBL" id="JBJQOH010000001">
    <property type="protein sequence ID" value="KAL3702076.1"/>
    <property type="molecule type" value="Genomic_DNA"/>
</dbReference>
<proteinExistence type="predicted"/>
<sequence>MVDSYPASRKGHAGYDERDGFTRDYISGYEPSAPPYDSAPDYHDRRRPSSSSTDTEFEHDHFHGHDDEFPHNPQNRFRRVPPAHENETLAGYVFRRTIQPVWRTSRTVLRIDLRRGLKYNGPVVGSGRSRNRAPSGASASRGGREFYDEEETQASRGWLHGVSGGGARLKLMQIWDAPQKWFGESRRHWDINFGFGANVELDKGQVHPKLRLKARHVALHLLPAPEIELRGKWPLGNTRLAVNAKYRIPLATTFEEIWSSSGARLMISFFNPLNTGLHLTPGGLEFDEHLIKLGEHTKLRLAASVDFPRKFPLEEGEQPLRLRIHRLGLKTLIIPTVSDEKENHHPE</sequence>
<reference evidence="2 3" key="1">
    <citation type="submission" date="2024-09" db="EMBL/GenBank/DDBJ databases">
        <title>Chromosome-scale assembly of Riccia sorocarpa.</title>
        <authorList>
            <person name="Paukszto L."/>
        </authorList>
    </citation>
    <scope>NUCLEOTIDE SEQUENCE [LARGE SCALE GENOMIC DNA]</scope>
    <source>
        <strain evidence="2">LP-2024</strain>
        <tissue evidence="2">Aerial parts of the thallus</tissue>
    </source>
</reference>
<keyword evidence="3" id="KW-1185">Reference proteome</keyword>
<dbReference type="AlphaFoldDB" id="A0ABD3IFI8"/>
<comment type="caution">
    <text evidence="2">The sequence shown here is derived from an EMBL/GenBank/DDBJ whole genome shotgun (WGS) entry which is preliminary data.</text>
</comment>
<name>A0ABD3IFI8_9MARC</name>
<feature type="compositionally biased region" description="Basic and acidic residues" evidence="1">
    <location>
        <begin position="13"/>
        <end position="22"/>
    </location>
</feature>
<feature type="region of interest" description="Disordered" evidence="1">
    <location>
        <begin position="1"/>
        <end position="79"/>
    </location>
</feature>
<evidence type="ECO:0000256" key="1">
    <source>
        <dbReference type="SAM" id="MobiDB-lite"/>
    </source>
</evidence>
<accession>A0ABD3IFI8</accession>